<dbReference type="AlphaFoldDB" id="A0A1M5Y8W8"/>
<keyword evidence="2" id="KW-1185">Reference proteome</keyword>
<proteinExistence type="predicted"/>
<sequence>MSEDDGKDPLEGFHFDDFDEDTKTLSIRVHKYVLDHPDQKDALLTKVAEILEFGDEIDQVKVTKR</sequence>
<accession>A0A1M5Y8W8</accession>
<organism evidence="1 2">
    <name type="scientific">Marivita hallyeonensis</name>
    <dbReference type="NCBI Taxonomy" id="996342"/>
    <lineage>
        <taxon>Bacteria</taxon>
        <taxon>Pseudomonadati</taxon>
        <taxon>Pseudomonadota</taxon>
        <taxon>Alphaproteobacteria</taxon>
        <taxon>Rhodobacterales</taxon>
        <taxon>Roseobacteraceae</taxon>
        <taxon>Marivita</taxon>
    </lineage>
</organism>
<dbReference type="RefSeq" id="WP_072780241.1">
    <property type="nucleotide sequence ID" value="NZ_FQXC01000014.1"/>
</dbReference>
<dbReference type="EMBL" id="FQXC01000014">
    <property type="protein sequence ID" value="SHI08379.1"/>
    <property type="molecule type" value="Genomic_DNA"/>
</dbReference>
<reference evidence="1 2" key="1">
    <citation type="submission" date="2016-11" db="EMBL/GenBank/DDBJ databases">
        <authorList>
            <person name="Jaros S."/>
            <person name="Januszkiewicz K."/>
            <person name="Wedrychowicz H."/>
        </authorList>
    </citation>
    <scope>NUCLEOTIDE SEQUENCE [LARGE SCALE GENOMIC DNA]</scope>
    <source>
        <strain evidence="1 2">DSM 29431</strain>
    </source>
</reference>
<evidence type="ECO:0000313" key="1">
    <source>
        <dbReference type="EMBL" id="SHI08379.1"/>
    </source>
</evidence>
<dbReference type="STRING" id="996342.SAMN05443551_0157"/>
<gene>
    <name evidence="1" type="ORF">SAMN05443551_0157</name>
</gene>
<dbReference type="Proteomes" id="UP000184221">
    <property type="component" value="Unassembled WGS sequence"/>
</dbReference>
<name>A0A1M5Y8W8_9RHOB</name>
<protein>
    <submittedName>
        <fullName evidence="1">Uncharacterized protein</fullName>
    </submittedName>
</protein>
<evidence type="ECO:0000313" key="2">
    <source>
        <dbReference type="Proteomes" id="UP000184221"/>
    </source>
</evidence>